<reference evidence="2 3" key="1">
    <citation type="submission" date="2015-01" db="EMBL/GenBank/DDBJ databases">
        <title>Evolution of Trichinella species and genotypes.</title>
        <authorList>
            <person name="Korhonen P.K."/>
            <person name="Edoardo P."/>
            <person name="Giuseppe L.R."/>
            <person name="Gasser R.B."/>
        </authorList>
    </citation>
    <scope>NUCLEOTIDE SEQUENCE [LARGE SCALE GENOMIC DNA]</scope>
    <source>
        <strain evidence="2">ISS37</strain>
    </source>
</reference>
<name>A0A0V0S873_9BILA</name>
<keyword evidence="1" id="KW-0732">Signal</keyword>
<protein>
    <submittedName>
        <fullName evidence="2">Uncharacterized protein</fullName>
    </submittedName>
</protein>
<proteinExistence type="predicted"/>
<accession>A0A0V0S873</accession>
<feature type="chain" id="PRO_5006868395" evidence="1">
    <location>
        <begin position="25"/>
        <end position="115"/>
    </location>
</feature>
<dbReference type="Proteomes" id="UP000054630">
    <property type="component" value="Unassembled WGS sequence"/>
</dbReference>
<gene>
    <name evidence="2" type="ORF">T07_8673</name>
</gene>
<comment type="caution">
    <text evidence="2">The sequence shown here is derived from an EMBL/GenBank/DDBJ whole genome shotgun (WGS) entry which is preliminary data.</text>
</comment>
<keyword evidence="3" id="KW-1185">Reference proteome</keyword>
<feature type="signal peptide" evidence="1">
    <location>
        <begin position="1"/>
        <end position="24"/>
    </location>
</feature>
<dbReference type="AlphaFoldDB" id="A0A0V0S873"/>
<sequence>MNKHSNTLCIHCAYLCLNVTITKSSEVQAIWSCFGEIREVGAFFKWSFIRSTALKTFSGKLIAEDILTTKAIKCEITRWKRKWEKLLLEDRPIFTALSIALDNAAERMVHQLEVV</sequence>
<evidence type="ECO:0000313" key="3">
    <source>
        <dbReference type="Proteomes" id="UP000054630"/>
    </source>
</evidence>
<evidence type="ECO:0000256" key="1">
    <source>
        <dbReference type="SAM" id="SignalP"/>
    </source>
</evidence>
<dbReference type="OrthoDB" id="10595146at2759"/>
<organism evidence="2 3">
    <name type="scientific">Trichinella nelsoni</name>
    <dbReference type="NCBI Taxonomy" id="6336"/>
    <lineage>
        <taxon>Eukaryota</taxon>
        <taxon>Metazoa</taxon>
        <taxon>Ecdysozoa</taxon>
        <taxon>Nematoda</taxon>
        <taxon>Enoplea</taxon>
        <taxon>Dorylaimia</taxon>
        <taxon>Trichinellida</taxon>
        <taxon>Trichinellidae</taxon>
        <taxon>Trichinella</taxon>
    </lineage>
</organism>
<dbReference type="EMBL" id="JYDL01000028">
    <property type="protein sequence ID" value="KRX22908.1"/>
    <property type="molecule type" value="Genomic_DNA"/>
</dbReference>
<evidence type="ECO:0000313" key="2">
    <source>
        <dbReference type="EMBL" id="KRX22908.1"/>
    </source>
</evidence>